<keyword evidence="2" id="KW-0812">Transmembrane</keyword>
<accession>A0A9P3GGT5</accession>
<sequence length="1070" mass="119692">MDSEEERRSSSAVAADTNPSNLWQRMVKTVRDVDTRKVMDTKEDIDTLLVFAGLFSAVVTTFVVDSYASLQPDSTDELVFLMRHSLAQNYTLVDGTLRPVAPFPVDPPFEVPVWALRVNGLWFASLIVSLSTASFGMLVKQWLTEYLAMEWISPEEQLRARQYRHPGLNSWRVFEIAATLPLLLHLSLGLFFLGLCFYTAAASEIVGRSTFPLVAGWAFFALLTIIAPLASPRCPYKVTLLKSTLHVGRKYLRALWRVGGRYLRLFKMAKDRVTGTRPLTARSAPGVLSLGLAVFVLYAPFGIVRQALTPVFIVVQSVLRFLLVLIKTSLASLFRLMLLTDVDNETDDDEEDEVVKQDYATHELLLSVDEVIINDGPMLRTMSEVLRQTETPPASIITFVLGCIHHRVNAINVNRLPAGSRHVRGLLNLRALSESAWRLLLELVGQTLDKYLQETPEASNDRAVSRGFWHANAAAVLLSDSWRPLPRAVALMLSDPSQLSRIIQLVRPVVKTWALQDVIGLLWIAYTSPSRTSANISSAIRRDWRRLRSRQTRTLGKLQIAVAQVLLETIWQKPAPEEDYAEATVMLLSLLHASNPHTPSPNDSDWREDVALPMPRGNRASWSPSIQTPLSHLRVEYLPLSSKLSNIVGGSSLLATAALNVYTIYLKNSLLAPRTESLWRLAHNMTERDLEQHALRPIFHDLWRFLLKCARSVAKQDDDLPTYDFVRLCLALARPGVPRVFGRPHPAHDWEELLPVLRYAADGKPLAHNSRRSFNLAETLGLHVAMASDRQDDIPSLAKGASERLITDDADVPDQLRLVLGRLAKLEAPMIGHRLHRAIIPHWHERPSSESDRRLTQATDNVTVAPTIYSTQPSTPITLIGDLHEFPHPAGNASSPPLTHARYRQASPPLPSADRLASSSRWSRPTTRQTDVSSPPPSSNTARFRSALNDSPSYAQPMQHGFPPRGHIIQSDARHPAPGSLNSARRAVTELTRTDGGVPVRPNQHQAFGHNVPERCRARRANDSTGLRCDYRRGPGNATWSLWRHGERSARRWLASRPRFLSGLIHVVAR</sequence>
<evidence type="ECO:0000313" key="5">
    <source>
        <dbReference type="Proteomes" id="UP000703269"/>
    </source>
</evidence>
<comment type="caution">
    <text evidence="4">The sequence shown here is derived from an EMBL/GenBank/DDBJ whole genome shotgun (WGS) entry which is preliminary data.</text>
</comment>
<proteinExistence type="predicted"/>
<dbReference type="Proteomes" id="UP000703269">
    <property type="component" value="Unassembled WGS sequence"/>
</dbReference>
<feature type="domain" description="DUF6535" evidence="3">
    <location>
        <begin position="23"/>
        <end position="199"/>
    </location>
</feature>
<feature type="region of interest" description="Disordered" evidence="1">
    <location>
        <begin position="881"/>
        <end position="982"/>
    </location>
</feature>
<keyword evidence="2" id="KW-1133">Transmembrane helix</keyword>
<organism evidence="4 5">
    <name type="scientific">Phanerochaete sordida</name>
    <dbReference type="NCBI Taxonomy" id="48140"/>
    <lineage>
        <taxon>Eukaryota</taxon>
        <taxon>Fungi</taxon>
        <taxon>Dikarya</taxon>
        <taxon>Basidiomycota</taxon>
        <taxon>Agaricomycotina</taxon>
        <taxon>Agaricomycetes</taxon>
        <taxon>Polyporales</taxon>
        <taxon>Phanerochaetaceae</taxon>
        <taxon>Phanerochaete</taxon>
    </lineage>
</organism>
<evidence type="ECO:0000259" key="3">
    <source>
        <dbReference type="Pfam" id="PF20153"/>
    </source>
</evidence>
<protein>
    <recommendedName>
        <fullName evidence="3">DUF6535 domain-containing protein</fullName>
    </recommendedName>
</protein>
<feature type="transmembrane region" description="Helical" evidence="2">
    <location>
        <begin position="182"/>
        <end position="201"/>
    </location>
</feature>
<keyword evidence="5" id="KW-1185">Reference proteome</keyword>
<dbReference type="AlphaFoldDB" id="A0A9P3GGT5"/>
<evidence type="ECO:0000256" key="1">
    <source>
        <dbReference type="SAM" id="MobiDB-lite"/>
    </source>
</evidence>
<feature type="transmembrane region" description="Helical" evidence="2">
    <location>
        <begin position="213"/>
        <end position="230"/>
    </location>
</feature>
<dbReference type="OrthoDB" id="3269725at2759"/>
<evidence type="ECO:0000313" key="4">
    <source>
        <dbReference type="EMBL" id="GJE95347.1"/>
    </source>
</evidence>
<dbReference type="EMBL" id="BPQB01000048">
    <property type="protein sequence ID" value="GJE95347.1"/>
    <property type="molecule type" value="Genomic_DNA"/>
</dbReference>
<feature type="transmembrane region" description="Helical" evidence="2">
    <location>
        <begin position="45"/>
        <end position="64"/>
    </location>
</feature>
<feature type="transmembrane region" description="Helical" evidence="2">
    <location>
        <begin position="279"/>
        <end position="301"/>
    </location>
</feature>
<reference evidence="4 5" key="1">
    <citation type="submission" date="2021-08" db="EMBL/GenBank/DDBJ databases">
        <title>Draft Genome Sequence of Phanerochaete sordida strain YK-624.</title>
        <authorList>
            <person name="Mori T."/>
            <person name="Dohra H."/>
            <person name="Suzuki T."/>
            <person name="Kawagishi H."/>
            <person name="Hirai H."/>
        </authorList>
    </citation>
    <scope>NUCLEOTIDE SEQUENCE [LARGE SCALE GENOMIC DNA]</scope>
    <source>
        <strain evidence="4 5">YK-624</strain>
    </source>
</reference>
<evidence type="ECO:0000256" key="2">
    <source>
        <dbReference type="SAM" id="Phobius"/>
    </source>
</evidence>
<gene>
    <name evidence="4" type="ORF">PsYK624_115310</name>
</gene>
<dbReference type="InterPro" id="IPR045338">
    <property type="entry name" value="DUF6535"/>
</dbReference>
<name>A0A9P3GGT5_9APHY</name>
<keyword evidence="2" id="KW-0472">Membrane</keyword>
<dbReference type="Pfam" id="PF20153">
    <property type="entry name" value="DUF6535"/>
    <property type="match status" value="1"/>
</dbReference>
<feature type="transmembrane region" description="Helical" evidence="2">
    <location>
        <begin position="307"/>
        <end position="326"/>
    </location>
</feature>
<feature type="compositionally biased region" description="Polar residues" evidence="1">
    <location>
        <begin position="917"/>
        <end position="956"/>
    </location>
</feature>